<protein>
    <recommendedName>
        <fullName evidence="2">DUF1080 domain-containing protein</fullName>
    </recommendedName>
</protein>
<evidence type="ECO:0000313" key="1">
    <source>
        <dbReference type="EMBL" id="SVE27879.1"/>
    </source>
</evidence>
<dbReference type="EMBL" id="UINC01206309">
    <property type="protein sequence ID" value="SVE27879.1"/>
    <property type="molecule type" value="Genomic_DNA"/>
</dbReference>
<proteinExistence type="predicted"/>
<feature type="non-terminal residue" evidence="1">
    <location>
        <position position="1"/>
    </location>
</feature>
<sequence length="51" mass="5628">RQEAMGPTGHRNICTYSTPDPDVGGLRLQDHGDAVRFRNIWVRSLAGYDAG</sequence>
<name>A0A383C746_9ZZZZ</name>
<organism evidence="1">
    <name type="scientific">marine metagenome</name>
    <dbReference type="NCBI Taxonomy" id="408172"/>
    <lineage>
        <taxon>unclassified sequences</taxon>
        <taxon>metagenomes</taxon>
        <taxon>ecological metagenomes</taxon>
    </lineage>
</organism>
<dbReference type="Gene3D" id="2.60.120.560">
    <property type="entry name" value="Exo-inulinase, domain 1"/>
    <property type="match status" value="1"/>
</dbReference>
<reference evidence="1" key="1">
    <citation type="submission" date="2018-05" db="EMBL/GenBank/DDBJ databases">
        <authorList>
            <person name="Lanie J.A."/>
            <person name="Ng W.-L."/>
            <person name="Kazmierczak K.M."/>
            <person name="Andrzejewski T.M."/>
            <person name="Davidsen T.M."/>
            <person name="Wayne K.J."/>
            <person name="Tettelin H."/>
            <person name="Glass J.I."/>
            <person name="Rusch D."/>
            <person name="Podicherti R."/>
            <person name="Tsui H.-C.T."/>
            <person name="Winkler M.E."/>
        </authorList>
    </citation>
    <scope>NUCLEOTIDE SEQUENCE</scope>
</reference>
<evidence type="ECO:0008006" key="2">
    <source>
        <dbReference type="Google" id="ProtNLM"/>
    </source>
</evidence>
<dbReference type="AlphaFoldDB" id="A0A383C746"/>
<accession>A0A383C746</accession>
<gene>
    <name evidence="1" type="ORF">METZ01_LOCUS480733</name>
</gene>